<evidence type="ECO:0000313" key="3">
    <source>
        <dbReference type="EMBL" id="PBK58884.1"/>
    </source>
</evidence>
<dbReference type="STRING" id="1076256.A0A2H3AQ41"/>
<sequence length="228" mass="25038">MYQNSLFILILLFISGALGEDVSPGDTEGIPVCIDDRRTVSNIVWSCLATIFASTWLAIHPNVPGRKIRDKGAISRAVERAKVMGIAILAPEVIVSWATEQFKVAWKVCHELQGLTMTHGFFFAMGGFCYTCVSYTQGGLTHCMGVSANHSPDISVTPINVTTIEDKSKGDALSKTISILQISWFIAQCIARIIQHLPITLLEMTALAFAGISIITYSLWWYKPLNAQ</sequence>
<evidence type="ECO:0000256" key="1">
    <source>
        <dbReference type="SAM" id="Phobius"/>
    </source>
</evidence>
<feature type="chain" id="PRO_5013594689" evidence="2">
    <location>
        <begin position="20"/>
        <end position="228"/>
    </location>
</feature>
<feature type="transmembrane region" description="Helical" evidence="1">
    <location>
        <begin position="201"/>
        <end position="222"/>
    </location>
</feature>
<feature type="non-terminal residue" evidence="3">
    <location>
        <position position="228"/>
    </location>
</feature>
<keyword evidence="1" id="KW-0812">Transmembrane</keyword>
<evidence type="ECO:0000256" key="2">
    <source>
        <dbReference type="SAM" id="SignalP"/>
    </source>
</evidence>
<dbReference type="AlphaFoldDB" id="A0A2H3AQ41"/>
<dbReference type="PANTHER" id="PTHR35043">
    <property type="entry name" value="TRANSCRIPTION FACTOR DOMAIN-CONTAINING PROTEIN"/>
    <property type="match status" value="1"/>
</dbReference>
<keyword evidence="4" id="KW-1185">Reference proteome</keyword>
<gene>
    <name evidence="3" type="ORF">ARMSODRAFT_1032997</name>
</gene>
<accession>A0A2H3AQ41</accession>
<name>A0A2H3AQ41_9AGAR</name>
<organism evidence="3 4">
    <name type="scientific">Armillaria solidipes</name>
    <dbReference type="NCBI Taxonomy" id="1076256"/>
    <lineage>
        <taxon>Eukaryota</taxon>
        <taxon>Fungi</taxon>
        <taxon>Dikarya</taxon>
        <taxon>Basidiomycota</taxon>
        <taxon>Agaricomycotina</taxon>
        <taxon>Agaricomycetes</taxon>
        <taxon>Agaricomycetidae</taxon>
        <taxon>Agaricales</taxon>
        <taxon>Marasmiineae</taxon>
        <taxon>Physalacriaceae</taxon>
        <taxon>Armillaria</taxon>
    </lineage>
</organism>
<proteinExistence type="predicted"/>
<protein>
    <submittedName>
        <fullName evidence="3">Uncharacterized protein</fullName>
    </submittedName>
</protein>
<dbReference type="Proteomes" id="UP000218334">
    <property type="component" value="Unassembled WGS sequence"/>
</dbReference>
<feature type="signal peptide" evidence="2">
    <location>
        <begin position="1"/>
        <end position="19"/>
    </location>
</feature>
<keyword evidence="2" id="KW-0732">Signal</keyword>
<dbReference type="EMBL" id="KZ293520">
    <property type="protein sequence ID" value="PBK58884.1"/>
    <property type="molecule type" value="Genomic_DNA"/>
</dbReference>
<keyword evidence="1" id="KW-1133">Transmembrane helix</keyword>
<keyword evidence="1" id="KW-0472">Membrane</keyword>
<reference evidence="4" key="1">
    <citation type="journal article" date="2017" name="Nat. Ecol. Evol.">
        <title>Genome expansion and lineage-specific genetic innovations in the forest pathogenic fungi Armillaria.</title>
        <authorList>
            <person name="Sipos G."/>
            <person name="Prasanna A.N."/>
            <person name="Walter M.C."/>
            <person name="O'Connor E."/>
            <person name="Balint B."/>
            <person name="Krizsan K."/>
            <person name="Kiss B."/>
            <person name="Hess J."/>
            <person name="Varga T."/>
            <person name="Slot J."/>
            <person name="Riley R."/>
            <person name="Boka B."/>
            <person name="Rigling D."/>
            <person name="Barry K."/>
            <person name="Lee J."/>
            <person name="Mihaltcheva S."/>
            <person name="LaButti K."/>
            <person name="Lipzen A."/>
            <person name="Waldron R."/>
            <person name="Moloney N.M."/>
            <person name="Sperisen C."/>
            <person name="Kredics L."/>
            <person name="Vagvoelgyi C."/>
            <person name="Patrignani A."/>
            <person name="Fitzpatrick D."/>
            <person name="Nagy I."/>
            <person name="Doyle S."/>
            <person name="Anderson J.B."/>
            <person name="Grigoriev I.V."/>
            <person name="Gueldener U."/>
            <person name="Muensterkoetter M."/>
            <person name="Nagy L.G."/>
        </authorList>
    </citation>
    <scope>NUCLEOTIDE SEQUENCE [LARGE SCALE GENOMIC DNA]</scope>
    <source>
        <strain evidence="4">28-4</strain>
    </source>
</reference>
<dbReference type="PANTHER" id="PTHR35043:SF7">
    <property type="entry name" value="TRANSCRIPTION FACTOR DOMAIN-CONTAINING PROTEIN"/>
    <property type="match status" value="1"/>
</dbReference>
<evidence type="ECO:0000313" key="4">
    <source>
        <dbReference type="Proteomes" id="UP000218334"/>
    </source>
</evidence>